<protein>
    <submittedName>
        <fullName evidence="1">Uncharacterized protein</fullName>
    </submittedName>
</protein>
<proteinExistence type="predicted"/>
<dbReference type="AlphaFoldDB" id="A0A2P2P8C5"/>
<accession>A0A2P2P8C5</accession>
<sequence>MLKQKHGENQRWLWLSYLKYNFRSCLGMLIKVFSRTKYTW</sequence>
<name>A0A2P2P8C5_RHIMU</name>
<organism evidence="1">
    <name type="scientific">Rhizophora mucronata</name>
    <name type="common">Asiatic mangrove</name>
    <dbReference type="NCBI Taxonomy" id="61149"/>
    <lineage>
        <taxon>Eukaryota</taxon>
        <taxon>Viridiplantae</taxon>
        <taxon>Streptophyta</taxon>
        <taxon>Embryophyta</taxon>
        <taxon>Tracheophyta</taxon>
        <taxon>Spermatophyta</taxon>
        <taxon>Magnoliopsida</taxon>
        <taxon>eudicotyledons</taxon>
        <taxon>Gunneridae</taxon>
        <taxon>Pentapetalae</taxon>
        <taxon>rosids</taxon>
        <taxon>fabids</taxon>
        <taxon>Malpighiales</taxon>
        <taxon>Rhizophoraceae</taxon>
        <taxon>Rhizophora</taxon>
    </lineage>
</organism>
<dbReference type="EMBL" id="GGEC01070512">
    <property type="protein sequence ID" value="MBX50996.1"/>
    <property type="molecule type" value="Transcribed_RNA"/>
</dbReference>
<reference evidence="1" key="1">
    <citation type="submission" date="2018-02" db="EMBL/GenBank/DDBJ databases">
        <title>Rhizophora mucronata_Transcriptome.</title>
        <authorList>
            <person name="Meera S.P."/>
            <person name="Sreeshan A."/>
            <person name="Augustine A."/>
        </authorList>
    </citation>
    <scope>NUCLEOTIDE SEQUENCE</scope>
    <source>
        <tissue evidence="1">Leaf</tissue>
    </source>
</reference>
<evidence type="ECO:0000313" key="1">
    <source>
        <dbReference type="EMBL" id="MBX50996.1"/>
    </source>
</evidence>